<evidence type="ECO:0000313" key="3">
    <source>
        <dbReference type="EMBL" id="KAJ7747060.1"/>
    </source>
</evidence>
<sequence>MSVLDNQLISFPDDFDAYKVPAYCDFMSLHVMARATTQCCPNASFTHLRKLPLSPNEPALLLLLLLLLLNLSVLPHLVPFCCNSSPSAAARPFFCSSISTVASLCRAAFRSSSTSSIMARLSADSSTSARRGCSSRSRVGATPANLLLVLASSSSENHLLLRVCAREELSIDSLGDFCPDMHTTFSFNGLAQATTSSPILRQRHAASPGTSPPVGTALDPILARISFQLATGGVGGDAPLLFGSPADQDGDTAASSPTSDALNVGRKCHQGRSGVTSKSDAAVVKSLSLVPLVPAWRVAALLHVSYLFWTRATLLVVSIGWITSAPSSPYIYQSSDSIGLDIRRIVERDSGCQVRRCLLDSAQLPHPLRAPIRTINSTLRILLSGASVGEGLASRAVAPHVTLALEPRLCFPRPKFGRTMERKTDLTGSGIHTLARRHIPIPPVLVDLENGDSYAPLALFLAHTHVRGSH</sequence>
<accession>A0AAD7N604</accession>
<dbReference type="EMBL" id="JARKIB010000078">
    <property type="protein sequence ID" value="KAJ7747060.1"/>
    <property type="molecule type" value="Genomic_DNA"/>
</dbReference>
<feature type="region of interest" description="Disordered" evidence="1">
    <location>
        <begin position="245"/>
        <end position="274"/>
    </location>
</feature>
<keyword evidence="4" id="KW-1185">Reference proteome</keyword>
<dbReference type="EMBL" id="JARKIB010000078">
    <property type="protein sequence ID" value="KAJ7747048.1"/>
    <property type="molecule type" value="Genomic_DNA"/>
</dbReference>
<evidence type="ECO:0000313" key="4">
    <source>
        <dbReference type="Proteomes" id="UP001215598"/>
    </source>
</evidence>
<proteinExistence type="predicted"/>
<comment type="caution">
    <text evidence="2">The sequence shown here is derived from an EMBL/GenBank/DDBJ whole genome shotgun (WGS) entry which is preliminary data.</text>
</comment>
<evidence type="ECO:0000256" key="1">
    <source>
        <dbReference type="SAM" id="MobiDB-lite"/>
    </source>
</evidence>
<reference evidence="2" key="1">
    <citation type="submission" date="2023-03" db="EMBL/GenBank/DDBJ databases">
        <title>Massive genome expansion in bonnet fungi (Mycena s.s.) driven by repeated elements and novel gene families across ecological guilds.</title>
        <authorList>
            <consortium name="Lawrence Berkeley National Laboratory"/>
            <person name="Harder C.B."/>
            <person name="Miyauchi S."/>
            <person name="Viragh M."/>
            <person name="Kuo A."/>
            <person name="Thoen E."/>
            <person name="Andreopoulos B."/>
            <person name="Lu D."/>
            <person name="Skrede I."/>
            <person name="Drula E."/>
            <person name="Henrissat B."/>
            <person name="Morin E."/>
            <person name="Kohler A."/>
            <person name="Barry K."/>
            <person name="LaButti K."/>
            <person name="Morin E."/>
            <person name="Salamov A."/>
            <person name="Lipzen A."/>
            <person name="Mereny Z."/>
            <person name="Hegedus B."/>
            <person name="Baldrian P."/>
            <person name="Stursova M."/>
            <person name="Weitz H."/>
            <person name="Taylor A."/>
            <person name="Grigoriev I.V."/>
            <person name="Nagy L.G."/>
            <person name="Martin F."/>
            <person name="Kauserud H."/>
        </authorList>
    </citation>
    <scope>NUCLEOTIDE SEQUENCE</scope>
    <source>
        <strain evidence="2">CBHHK182m</strain>
    </source>
</reference>
<organism evidence="2 4">
    <name type="scientific">Mycena metata</name>
    <dbReference type="NCBI Taxonomy" id="1033252"/>
    <lineage>
        <taxon>Eukaryota</taxon>
        <taxon>Fungi</taxon>
        <taxon>Dikarya</taxon>
        <taxon>Basidiomycota</taxon>
        <taxon>Agaricomycotina</taxon>
        <taxon>Agaricomycetes</taxon>
        <taxon>Agaricomycetidae</taxon>
        <taxon>Agaricales</taxon>
        <taxon>Marasmiineae</taxon>
        <taxon>Mycenaceae</taxon>
        <taxon>Mycena</taxon>
    </lineage>
</organism>
<dbReference type="Proteomes" id="UP001215598">
    <property type="component" value="Unassembled WGS sequence"/>
</dbReference>
<protein>
    <submittedName>
        <fullName evidence="2">Uncharacterized protein</fullName>
    </submittedName>
</protein>
<gene>
    <name evidence="2" type="ORF">B0H16DRAFT_1726237</name>
    <name evidence="3" type="ORF">B0H16DRAFT_1726252</name>
</gene>
<evidence type="ECO:0000313" key="2">
    <source>
        <dbReference type="EMBL" id="KAJ7747048.1"/>
    </source>
</evidence>
<name>A0AAD7N604_9AGAR</name>
<dbReference type="AlphaFoldDB" id="A0AAD7N604"/>